<dbReference type="EMBL" id="JBEUSY010000310">
    <property type="protein sequence ID" value="KAL1238552.1"/>
    <property type="molecule type" value="Genomic_DNA"/>
</dbReference>
<protein>
    <submittedName>
        <fullName evidence="1">Dihydroxy-acid dehydratase</fullName>
    </submittedName>
</protein>
<proteinExistence type="predicted"/>
<evidence type="ECO:0000313" key="2">
    <source>
        <dbReference type="Proteomes" id="UP001558632"/>
    </source>
</evidence>
<dbReference type="Proteomes" id="UP001558632">
    <property type="component" value="Unassembled WGS sequence"/>
</dbReference>
<evidence type="ECO:0000313" key="1">
    <source>
        <dbReference type="EMBL" id="KAL1238552.1"/>
    </source>
</evidence>
<gene>
    <name evidence="1" type="ORF">TSPI_09045</name>
</gene>
<sequence length="176" mass="19977">MIHRVLTSYPVGHAALEVHNFGVPESKAVDQVRIHLDLLADNISSVRTQHSSVHIRIQPDTVCSFRKCRALHSVPKATWMLDKNIRLDTADSVLCKSVADQSVIDMTVNCIALVISHLVNMLPILWDNLEDDLFDNKCIEKSTVRSHTLLDIDEVLDRNKMEHSLTVSNKLAYQKW</sequence>
<name>A0ABR3KJ12_TRISP</name>
<reference evidence="1 2" key="1">
    <citation type="submission" date="2024-07" db="EMBL/GenBank/DDBJ databases">
        <title>Enhanced genomic and transcriptomic resources for Trichinella pseudospiralis and T. spiralis underpin the discovery of pronounced molecular differences between stages and species.</title>
        <authorList>
            <person name="Pasi K.K."/>
            <person name="La Rosa G."/>
            <person name="Gomez-Morales M.A."/>
            <person name="Tosini F."/>
            <person name="Sumanam S."/>
            <person name="Young N.D."/>
            <person name="Chang B.C."/>
            <person name="Robin G.B."/>
        </authorList>
    </citation>
    <scope>NUCLEOTIDE SEQUENCE [LARGE SCALE GENOMIC DNA]</scope>
    <source>
        <strain evidence="1">ISS534</strain>
    </source>
</reference>
<organism evidence="1 2">
    <name type="scientific">Trichinella spiralis</name>
    <name type="common">Trichina worm</name>
    <dbReference type="NCBI Taxonomy" id="6334"/>
    <lineage>
        <taxon>Eukaryota</taxon>
        <taxon>Metazoa</taxon>
        <taxon>Ecdysozoa</taxon>
        <taxon>Nematoda</taxon>
        <taxon>Enoplea</taxon>
        <taxon>Dorylaimia</taxon>
        <taxon>Trichinellida</taxon>
        <taxon>Trichinellidae</taxon>
        <taxon>Trichinella</taxon>
    </lineage>
</organism>
<comment type="caution">
    <text evidence="1">The sequence shown here is derived from an EMBL/GenBank/DDBJ whole genome shotgun (WGS) entry which is preliminary data.</text>
</comment>
<accession>A0ABR3KJ12</accession>
<keyword evidence="2" id="KW-1185">Reference proteome</keyword>